<dbReference type="EMBL" id="JXTB01000443">
    <property type="protein sequence ID" value="PON40239.1"/>
    <property type="molecule type" value="Genomic_DNA"/>
</dbReference>
<gene>
    <name evidence="2" type="ORF">PanWU01x14_298740</name>
</gene>
<name>A0A2P5AUM3_PARAD</name>
<evidence type="ECO:0000313" key="3">
    <source>
        <dbReference type="Proteomes" id="UP000237105"/>
    </source>
</evidence>
<proteinExistence type="predicted"/>
<dbReference type="AlphaFoldDB" id="A0A2P5AUM3"/>
<feature type="region of interest" description="Disordered" evidence="1">
    <location>
        <begin position="35"/>
        <end position="55"/>
    </location>
</feature>
<evidence type="ECO:0000313" key="2">
    <source>
        <dbReference type="EMBL" id="PON40239.1"/>
    </source>
</evidence>
<organism evidence="2 3">
    <name type="scientific">Parasponia andersonii</name>
    <name type="common">Sponia andersonii</name>
    <dbReference type="NCBI Taxonomy" id="3476"/>
    <lineage>
        <taxon>Eukaryota</taxon>
        <taxon>Viridiplantae</taxon>
        <taxon>Streptophyta</taxon>
        <taxon>Embryophyta</taxon>
        <taxon>Tracheophyta</taxon>
        <taxon>Spermatophyta</taxon>
        <taxon>Magnoliopsida</taxon>
        <taxon>eudicotyledons</taxon>
        <taxon>Gunneridae</taxon>
        <taxon>Pentapetalae</taxon>
        <taxon>rosids</taxon>
        <taxon>fabids</taxon>
        <taxon>Rosales</taxon>
        <taxon>Cannabaceae</taxon>
        <taxon>Parasponia</taxon>
    </lineage>
</organism>
<protein>
    <submittedName>
        <fullName evidence="2">Uncharacterized protein</fullName>
    </submittedName>
</protein>
<reference evidence="3" key="1">
    <citation type="submission" date="2016-06" db="EMBL/GenBank/DDBJ databases">
        <title>Parallel loss of symbiosis genes in relatives of nitrogen-fixing non-legume Parasponia.</title>
        <authorList>
            <person name="Van Velzen R."/>
            <person name="Holmer R."/>
            <person name="Bu F."/>
            <person name="Rutten L."/>
            <person name="Van Zeijl A."/>
            <person name="Liu W."/>
            <person name="Santuari L."/>
            <person name="Cao Q."/>
            <person name="Sharma T."/>
            <person name="Shen D."/>
            <person name="Roswanjaya Y."/>
            <person name="Wardhani T."/>
            <person name="Kalhor M.S."/>
            <person name="Jansen J."/>
            <person name="Van den Hoogen J."/>
            <person name="Gungor B."/>
            <person name="Hartog M."/>
            <person name="Hontelez J."/>
            <person name="Verver J."/>
            <person name="Yang W.-C."/>
            <person name="Schijlen E."/>
            <person name="Repin R."/>
            <person name="Schilthuizen M."/>
            <person name="Schranz E."/>
            <person name="Heidstra R."/>
            <person name="Miyata K."/>
            <person name="Fedorova E."/>
            <person name="Kohlen W."/>
            <person name="Bisseling T."/>
            <person name="Smit S."/>
            <person name="Geurts R."/>
        </authorList>
    </citation>
    <scope>NUCLEOTIDE SEQUENCE [LARGE SCALE GENOMIC DNA]</scope>
    <source>
        <strain evidence="3">cv. WU1-14</strain>
    </source>
</reference>
<evidence type="ECO:0000256" key="1">
    <source>
        <dbReference type="SAM" id="MobiDB-lite"/>
    </source>
</evidence>
<keyword evidence="3" id="KW-1185">Reference proteome</keyword>
<accession>A0A2P5AUM3</accession>
<comment type="caution">
    <text evidence="2">The sequence shown here is derived from an EMBL/GenBank/DDBJ whole genome shotgun (WGS) entry which is preliminary data.</text>
</comment>
<dbReference type="Proteomes" id="UP000237105">
    <property type="component" value="Unassembled WGS sequence"/>
</dbReference>
<sequence length="73" mass="7953">MLVMGSSWFSTLDVAQLDGNASDIDKAVEIKGSINNPRQDVGMEDPQKDVGMEEDATPVSKEILCIVIRVTIM</sequence>